<sequence>MDYQRSEPIAIVGNGCRFPGAANSPAALWQLLESPRDILTEIPKERFDVRGRYYRDRDHHGMSNVLHSYTLEENLTKFDANFFNISAGETESIDPQQRLLLETVYKALEAGSHTIQSLRGSDTAVYVGVMGGDHETSLLRDANSLPTYFATGTSRAILSNRISYFFNWRGLSMTIDTACSSSMIAVTLLLGPEIYVAESNMHMLLPTGRSRMWDADADSYARGDGIATVVLKKLINALADGDHIECIIRETGINQDGCTQGITVPSSEAQAALIRRTYAQAGLDLANPADRPQFFEAHGTGTKVGGPKEAAAIHSTFGGLDSDPLYVRSIKTVIGHTEGAAGIASLLKASLSL</sequence>
<dbReference type="Pfam" id="PF00109">
    <property type="entry name" value="ketoacyl-synt"/>
    <property type="match status" value="1"/>
</dbReference>
<dbReference type="GO" id="GO:0004312">
    <property type="term" value="F:fatty acid synthase activity"/>
    <property type="evidence" value="ECO:0007669"/>
    <property type="project" value="TreeGrafter"/>
</dbReference>
<dbReference type="InterPro" id="IPR018201">
    <property type="entry name" value="Ketoacyl_synth_AS"/>
</dbReference>
<dbReference type="GO" id="GO:0004315">
    <property type="term" value="F:3-oxoacyl-[acyl-carrier-protein] synthase activity"/>
    <property type="evidence" value="ECO:0007669"/>
    <property type="project" value="InterPro"/>
</dbReference>
<name>A0A8H5ZYW1_PETAA</name>
<dbReference type="GO" id="GO:0044550">
    <property type="term" value="P:secondary metabolite biosynthetic process"/>
    <property type="evidence" value="ECO:0007669"/>
    <property type="project" value="TreeGrafter"/>
</dbReference>
<evidence type="ECO:0000313" key="7">
    <source>
        <dbReference type="Proteomes" id="UP000541154"/>
    </source>
</evidence>
<dbReference type="InterPro" id="IPR014031">
    <property type="entry name" value="Ketoacyl_synth_C"/>
</dbReference>
<protein>
    <recommendedName>
        <fullName evidence="5">Ketosynthase family 3 (KS3) domain-containing protein</fullName>
    </recommendedName>
</protein>
<dbReference type="GO" id="GO:0006633">
    <property type="term" value="P:fatty acid biosynthetic process"/>
    <property type="evidence" value="ECO:0007669"/>
    <property type="project" value="InterPro"/>
</dbReference>
<dbReference type="Gene3D" id="3.40.47.10">
    <property type="match status" value="2"/>
</dbReference>
<dbReference type="Pfam" id="PF02801">
    <property type="entry name" value="Ketoacyl-synt_C"/>
    <property type="match status" value="1"/>
</dbReference>
<keyword evidence="3 4" id="KW-0808">Transferase</keyword>
<evidence type="ECO:0000256" key="3">
    <source>
        <dbReference type="ARBA" id="ARBA00022679"/>
    </source>
</evidence>
<accession>A0A8H5ZYW1</accession>
<dbReference type="InterPro" id="IPR014030">
    <property type="entry name" value="Ketoacyl_synth_N"/>
</dbReference>
<dbReference type="Proteomes" id="UP000541154">
    <property type="component" value="Unassembled WGS sequence"/>
</dbReference>
<dbReference type="InterPro" id="IPR050091">
    <property type="entry name" value="PKS_NRPS_Biosynth_Enz"/>
</dbReference>
<comment type="caution">
    <text evidence="6">The sequence shown here is derived from an EMBL/GenBank/DDBJ whole genome shotgun (WGS) entry which is preliminary data.</text>
</comment>
<evidence type="ECO:0000259" key="5">
    <source>
        <dbReference type="PROSITE" id="PS52004"/>
    </source>
</evidence>
<evidence type="ECO:0000256" key="1">
    <source>
        <dbReference type="ARBA" id="ARBA00022450"/>
    </source>
</evidence>
<dbReference type="InterPro" id="IPR020841">
    <property type="entry name" value="PKS_Beta-ketoAc_synthase_dom"/>
</dbReference>
<dbReference type="PANTHER" id="PTHR43775:SF20">
    <property type="entry name" value="HYBRID PKS-NRPS SYNTHETASE APDA"/>
    <property type="match status" value="1"/>
</dbReference>
<evidence type="ECO:0000256" key="4">
    <source>
        <dbReference type="RuleBase" id="RU003694"/>
    </source>
</evidence>
<keyword evidence="1" id="KW-0596">Phosphopantetheine</keyword>
<reference evidence="6 7" key="1">
    <citation type="submission" date="2019-04" db="EMBL/GenBank/DDBJ databases">
        <title>Aspergillus burnettii sp. nov., novel species from soil in southeast Queensland.</title>
        <authorList>
            <person name="Gilchrist C.L.M."/>
            <person name="Pitt J.I."/>
            <person name="Lange L."/>
            <person name="Lacey H.J."/>
            <person name="Vuong D."/>
            <person name="Midgley D.J."/>
            <person name="Greenfield P."/>
            <person name="Bradbury M."/>
            <person name="Lacey E."/>
            <person name="Busk P.K."/>
            <person name="Pilgaard B."/>
            <person name="Chooi Y.H."/>
            <person name="Piggott A.M."/>
        </authorList>
    </citation>
    <scope>NUCLEOTIDE SEQUENCE [LARGE SCALE GENOMIC DNA]</scope>
    <source>
        <strain evidence="6 7">FRR 5400</strain>
    </source>
</reference>
<keyword evidence="7" id="KW-1185">Reference proteome</keyword>
<comment type="similarity">
    <text evidence="4">Belongs to the thiolase-like superfamily. Beta-ketoacyl-ACP synthases family.</text>
</comment>
<dbReference type="SUPFAM" id="SSF53901">
    <property type="entry name" value="Thiolase-like"/>
    <property type="match status" value="1"/>
</dbReference>
<dbReference type="PANTHER" id="PTHR43775">
    <property type="entry name" value="FATTY ACID SYNTHASE"/>
    <property type="match status" value="1"/>
</dbReference>
<evidence type="ECO:0000313" key="6">
    <source>
        <dbReference type="EMBL" id="KAF5857799.1"/>
    </source>
</evidence>
<dbReference type="PROSITE" id="PS52004">
    <property type="entry name" value="KS3_2"/>
    <property type="match status" value="1"/>
</dbReference>
<dbReference type="InterPro" id="IPR016039">
    <property type="entry name" value="Thiolase-like"/>
</dbReference>
<feature type="domain" description="Ketosynthase family 3 (KS3)" evidence="5">
    <location>
        <begin position="6"/>
        <end position="353"/>
    </location>
</feature>
<dbReference type="EMBL" id="SPNV01000237">
    <property type="protein sequence ID" value="KAF5857799.1"/>
    <property type="molecule type" value="Genomic_DNA"/>
</dbReference>
<dbReference type="AlphaFoldDB" id="A0A8H5ZYW1"/>
<proteinExistence type="inferred from homology"/>
<evidence type="ECO:0000256" key="2">
    <source>
        <dbReference type="ARBA" id="ARBA00022553"/>
    </source>
</evidence>
<dbReference type="SMART" id="SM00825">
    <property type="entry name" value="PKS_KS"/>
    <property type="match status" value="1"/>
</dbReference>
<gene>
    <name evidence="6" type="ORF">ETB97_005251</name>
</gene>
<organism evidence="6 7">
    <name type="scientific">Petromyces alliaceus</name>
    <name type="common">Aspergillus alliaceus</name>
    <dbReference type="NCBI Taxonomy" id="209559"/>
    <lineage>
        <taxon>Eukaryota</taxon>
        <taxon>Fungi</taxon>
        <taxon>Dikarya</taxon>
        <taxon>Ascomycota</taxon>
        <taxon>Pezizomycotina</taxon>
        <taxon>Eurotiomycetes</taxon>
        <taxon>Eurotiomycetidae</taxon>
        <taxon>Eurotiales</taxon>
        <taxon>Aspergillaceae</taxon>
        <taxon>Aspergillus</taxon>
        <taxon>Aspergillus subgen. Circumdati</taxon>
    </lineage>
</organism>
<dbReference type="PROSITE" id="PS00606">
    <property type="entry name" value="KS3_1"/>
    <property type="match status" value="1"/>
</dbReference>
<dbReference type="CDD" id="cd00833">
    <property type="entry name" value="PKS"/>
    <property type="match status" value="1"/>
</dbReference>
<keyword evidence="2" id="KW-0597">Phosphoprotein</keyword>